<protein>
    <submittedName>
        <fullName evidence="3">Helix-hairpin-helix domain-containing protein</fullName>
    </submittedName>
</protein>
<gene>
    <name evidence="3" type="ORF">EYW47_09675</name>
</gene>
<dbReference type="Gene3D" id="1.10.150.280">
    <property type="entry name" value="AF1531-like domain"/>
    <property type="match status" value="1"/>
</dbReference>
<evidence type="ECO:0000256" key="1">
    <source>
        <dbReference type="SAM" id="MobiDB-lite"/>
    </source>
</evidence>
<feature type="compositionally biased region" description="Low complexity" evidence="1">
    <location>
        <begin position="91"/>
        <end position="125"/>
    </location>
</feature>
<dbReference type="Proteomes" id="UP000295722">
    <property type="component" value="Unassembled WGS sequence"/>
</dbReference>
<dbReference type="RefSeq" id="WP_133194630.1">
    <property type="nucleotide sequence ID" value="NZ_JBHUCW010000006.1"/>
</dbReference>
<accession>A0A4R5ME70</accession>
<keyword evidence="4" id="KW-1185">Reference proteome</keyword>
<proteinExistence type="predicted"/>
<dbReference type="EMBL" id="SMRP01000003">
    <property type="protein sequence ID" value="TDG24797.1"/>
    <property type="molecule type" value="Genomic_DNA"/>
</dbReference>
<name>A0A4R5ME70_9BURK</name>
<organism evidence="3 4">
    <name type="scientific">Paraburkholderia silviterrae</name>
    <dbReference type="NCBI Taxonomy" id="2528715"/>
    <lineage>
        <taxon>Bacteria</taxon>
        <taxon>Pseudomonadati</taxon>
        <taxon>Pseudomonadota</taxon>
        <taxon>Betaproteobacteria</taxon>
        <taxon>Burkholderiales</taxon>
        <taxon>Burkholderiaceae</taxon>
        <taxon>Paraburkholderia</taxon>
    </lineage>
</organism>
<sequence>MIKKLLAAVALVAAFGQVFAAVDVNTANEDALRGIKGIGPARAKAILDERGAHGPFKDASDLGKRVKGLGGHTVERLQAEGLSVGPANALAAQSTPSTPSTQSTQAAAAAQAGAKSAPAKAGATQPQGATVAVKK</sequence>
<dbReference type="GO" id="GO:0015627">
    <property type="term" value="C:type II protein secretion system complex"/>
    <property type="evidence" value="ECO:0007669"/>
    <property type="project" value="TreeGrafter"/>
</dbReference>
<evidence type="ECO:0000313" key="4">
    <source>
        <dbReference type="Proteomes" id="UP000295722"/>
    </source>
</evidence>
<evidence type="ECO:0000256" key="2">
    <source>
        <dbReference type="SAM" id="SignalP"/>
    </source>
</evidence>
<feature type="region of interest" description="Disordered" evidence="1">
    <location>
        <begin position="85"/>
        <end position="135"/>
    </location>
</feature>
<dbReference type="OrthoDB" id="8687931at2"/>
<dbReference type="PANTHER" id="PTHR21180">
    <property type="entry name" value="ENDONUCLEASE/EXONUCLEASE/PHOSPHATASE FAMILY DOMAIN-CONTAINING PROTEIN 1"/>
    <property type="match status" value="1"/>
</dbReference>
<dbReference type="AlphaFoldDB" id="A0A4R5ME70"/>
<comment type="caution">
    <text evidence="3">The sequence shown here is derived from an EMBL/GenBank/DDBJ whole genome shotgun (WGS) entry which is preliminary data.</text>
</comment>
<dbReference type="InterPro" id="IPR010994">
    <property type="entry name" value="RuvA_2-like"/>
</dbReference>
<feature type="chain" id="PRO_5020810373" evidence="2">
    <location>
        <begin position="21"/>
        <end position="135"/>
    </location>
</feature>
<dbReference type="PANTHER" id="PTHR21180:SF32">
    <property type="entry name" value="ENDONUCLEASE_EXONUCLEASE_PHOSPHATASE FAMILY DOMAIN-CONTAINING PROTEIN 1"/>
    <property type="match status" value="1"/>
</dbReference>
<dbReference type="InterPro" id="IPR051675">
    <property type="entry name" value="Endo/Exo/Phosphatase_dom_1"/>
</dbReference>
<dbReference type="GO" id="GO:0015628">
    <property type="term" value="P:protein secretion by the type II secretion system"/>
    <property type="evidence" value="ECO:0007669"/>
    <property type="project" value="TreeGrafter"/>
</dbReference>
<evidence type="ECO:0000313" key="3">
    <source>
        <dbReference type="EMBL" id="TDG24797.1"/>
    </source>
</evidence>
<keyword evidence="2" id="KW-0732">Signal</keyword>
<feature type="signal peptide" evidence="2">
    <location>
        <begin position="1"/>
        <end position="20"/>
    </location>
</feature>
<reference evidence="3 4" key="1">
    <citation type="submission" date="2019-03" db="EMBL/GenBank/DDBJ databases">
        <title>Paraburkholderia sp. 4M-K11, isolated from subtropical forest soil.</title>
        <authorList>
            <person name="Gao Z.-H."/>
            <person name="Qiu L.-H."/>
        </authorList>
    </citation>
    <scope>NUCLEOTIDE SEQUENCE [LARGE SCALE GENOMIC DNA]</scope>
    <source>
        <strain evidence="3 4">4M-K11</strain>
    </source>
</reference>
<dbReference type="SUPFAM" id="SSF47781">
    <property type="entry name" value="RuvA domain 2-like"/>
    <property type="match status" value="1"/>
</dbReference>
<dbReference type="Pfam" id="PF12836">
    <property type="entry name" value="HHH_3"/>
    <property type="match status" value="1"/>
</dbReference>